<sequence>MANKVRDGNSRVTARGDVRDDSPDTDAPTPKPENPDCGGGDGCGRK</sequence>
<keyword evidence="3" id="KW-1185">Reference proteome</keyword>
<reference evidence="2 3" key="1">
    <citation type="submission" date="2016-10" db="EMBL/GenBank/DDBJ databases">
        <authorList>
            <person name="de Groot N.N."/>
        </authorList>
    </citation>
    <scope>NUCLEOTIDE SEQUENCE [LARGE SCALE GENOMIC DNA]</scope>
    <source>
        <strain evidence="2 3">CGMCC 4.5739</strain>
    </source>
</reference>
<dbReference type="STRING" id="910347.SAMN05421773_10626"/>
<feature type="compositionally biased region" description="Gly residues" evidence="1">
    <location>
        <begin position="37"/>
        <end position="46"/>
    </location>
</feature>
<feature type="region of interest" description="Disordered" evidence="1">
    <location>
        <begin position="1"/>
        <end position="46"/>
    </location>
</feature>
<dbReference type="Proteomes" id="UP000199207">
    <property type="component" value="Unassembled WGS sequence"/>
</dbReference>
<dbReference type="EMBL" id="FOLM01000006">
    <property type="protein sequence ID" value="SFC78368.1"/>
    <property type="molecule type" value="Genomic_DNA"/>
</dbReference>
<name>A0A1I1M5B0_9ACTN</name>
<accession>A0A1I1M5B0</accession>
<protein>
    <submittedName>
        <fullName evidence="2">Uncharacterized protein</fullName>
    </submittedName>
</protein>
<evidence type="ECO:0000256" key="1">
    <source>
        <dbReference type="SAM" id="MobiDB-lite"/>
    </source>
</evidence>
<feature type="compositionally biased region" description="Basic and acidic residues" evidence="1">
    <location>
        <begin position="1"/>
        <end position="22"/>
    </location>
</feature>
<organism evidence="2 3">
    <name type="scientific">Streptomyces aidingensis</name>
    <dbReference type="NCBI Taxonomy" id="910347"/>
    <lineage>
        <taxon>Bacteria</taxon>
        <taxon>Bacillati</taxon>
        <taxon>Actinomycetota</taxon>
        <taxon>Actinomycetes</taxon>
        <taxon>Kitasatosporales</taxon>
        <taxon>Streptomycetaceae</taxon>
        <taxon>Streptomyces</taxon>
    </lineage>
</organism>
<gene>
    <name evidence="2" type="ORF">SAMN05421773_10626</name>
</gene>
<dbReference type="AlphaFoldDB" id="A0A1I1M5B0"/>
<proteinExistence type="predicted"/>
<evidence type="ECO:0000313" key="3">
    <source>
        <dbReference type="Proteomes" id="UP000199207"/>
    </source>
</evidence>
<evidence type="ECO:0000313" key="2">
    <source>
        <dbReference type="EMBL" id="SFC78368.1"/>
    </source>
</evidence>